<gene>
    <name evidence="1" type="ORF">BST13_33505</name>
</gene>
<keyword evidence="2" id="KW-1185">Reference proteome</keyword>
<dbReference type="EMBL" id="MVHF01000055">
    <property type="protein sequence ID" value="ORA24890.1"/>
    <property type="molecule type" value="Genomic_DNA"/>
</dbReference>
<protein>
    <recommendedName>
        <fullName evidence="3">Major tail protein</fullName>
    </recommendedName>
</protein>
<comment type="caution">
    <text evidence="1">The sequence shown here is derived from an EMBL/GenBank/DDBJ whole genome shotgun (WGS) entry which is preliminary data.</text>
</comment>
<organism evidence="1 2">
    <name type="scientific">Mycobacterium aquaticum</name>
    <dbReference type="NCBI Taxonomy" id="1927124"/>
    <lineage>
        <taxon>Bacteria</taxon>
        <taxon>Bacillati</taxon>
        <taxon>Actinomycetota</taxon>
        <taxon>Actinomycetes</taxon>
        <taxon>Mycobacteriales</taxon>
        <taxon>Mycobacteriaceae</taxon>
        <taxon>Mycobacterium</taxon>
    </lineage>
</organism>
<dbReference type="AlphaFoldDB" id="A0A1X0A4B2"/>
<proteinExistence type="predicted"/>
<evidence type="ECO:0008006" key="3">
    <source>
        <dbReference type="Google" id="ProtNLM"/>
    </source>
</evidence>
<evidence type="ECO:0000313" key="2">
    <source>
        <dbReference type="Proteomes" id="UP000192448"/>
    </source>
</evidence>
<dbReference type="OrthoDB" id="4130395at2"/>
<reference evidence="1 2" key="1">
    <citation type="submission" date="2017-02" db="EMBL/GenBank/DDBJ databases">
        <title>The new phylogeny of genus Mycobacterium.</title>
        <authorList>
            <person name="Tortoli E."/>
            <person name="Trovato A."/>
            <person name="Cirillo D.M."/>
        </authorList>
    </citation>
    <scope>NUCLEOTIDE SEQUENCE [LARGE SCALE GENOMIC DNA]</scope>
    <source>
        <strain evidence="1 2">RW6</strain>
    </source>
</reference>
<sequence length="180" mass="19552">MAGNPANVASRLWAEADVLIYRAATLPTADIPATVTDPFVTTTGKWEFLGLLVGDAGIEQSRQWDSQKIPAWGYGTIIVADKDFSHTTKVSALEDNPATQAIIWPGSTDTSIVVPHALYAWFAVEKRTAAGGVNRLISKMPGRFWCETVTDQEGNASPREIEVDVFPNSDRELYAAQKAA</sequence>
<dbReference type="STRING" id="1927124.BST13_33505"/>
<accession>A0A1X0A4B2</accession>
<evidence type="ECO:0000313" key="1">
    <source>
        <dbReference type="EMBL" id="ORA24890.1"/>
    </source>
</evidence>
<dbReference type="Proteomes" id="UP000192448">
    <property type="component" value="Unassembled WGS sequence"/>
</dbReference>
<name>A0A1X0A4B2_9MYCO</name>
<dbReference type="RefSeq" id="WP_083169888.1">
    <property type="nucleotide sequence ID" value="NZ_MVHF01000055.1"/>
</dbReference>